<keyword evidence="1" id="KW-0732">Signal</keyword>
<gene>
    <name evidence="3" type="ORF">CSSPJE1EN2_LOCUS16613</name>
</gene>
<feature type="domain" description="F-box" evidence="2">
    <location>
        <begin position="2"/>
        <end position="48"/>
    </location>
</feature>
<dbReference type="Proteomes" id="UP001497522">
    <property type="component" value="Chromosome 4"/>
</dbReference>
<dbReference type="PANTHER" id="PTHR12874:SF9">
    <property type="entry name" value="F-BOX ONLY PROTEIN 48"/>
    <property type="match status" value="1"/>
</dbReference>
<reference evidence="3" key="1">
    <citation type="submission" date="2024-03" db="EMBL/GenBank/DDBJ databases">
        <authorList>
            <consortium name="ELIXIR-Norway"/>
            <consortium name="Elixir Norway"/>
        </authorList>
    </citation>
    <scope>NUCLEOTIDE SEQUENCE</scope>
</reference>
<dbReference type="InterPro" id="IPR001810">
    <property type="entry name" value="F-box_dom"/>
</dbReference>
<dbReference type="PANTHER" id="PTHR12874">
    <property type="entry name" value="F-BOX ONLY PROTEIN 48-RELATED"/>
    <property type="match status" value="1"/>
</dbReference>
<feature type="signal peptide" evidence="1">
    <location>
        <begin position="1"/>
        <end position="26"/>
    </location>
</feature>
<protein>
    <recommendedName>
        <fullName evidence="2">F-box domain-containing protein</fullName>
    </recommendedName>
</protein>
<evidence type="ECO:0000256" key="1">
    <source>
        <dbReference type="SAM" id="SignalP"/>
    </source>
</evidence>
<dbReference type="PROSITE" id="PS50181">
    <property type="entry name" value="FBOX"/>
    <property type="match status" value="1"/>
</dbReference>
<dbReference type="SUPFAM" id="SSF81383">
    <property type="entry name" value="F-box domain"/>
    <property type="match status" value="1"/>
</dbReference>
<evidence type="ECO:0000313" key="4">
    <source>
        <dbReference type="Proteomes" id="UP001497522"/>
    </source>
</evidence>
<dbReference type="Pfam" id="PF12937">
    <property type="entry name" value="F-box-like"/>
    <property type="match status" value="1"/>
</dbReference>
<dbReference type="Gene3D" id="1.20.1280.50">
    <property type="match status" value="1"/>
</dbReference>
<dbReference type="InterPro" id="IPR036047">
    <property type="entry name" value="F-box-like_dom_sf"/>
</dbReference>
<feature type="chain" id="PRO_5046573157" description="F-box domain-containing protein" evidence="1">
    <location>
        <begin position="27"/>
        <end position="342"/>
    </location>
</feature>
<evidence type="ECO:0000259" key="2">
    <source>
        <dbReference type="PROSITE" id="PS50181"/>
    </source>
</evidence>
<proteinExistence type="predicted"/>
<name>A0ABP1BFJ0_9BRYO</name>
<organism evidence="3 4">
    <name type="scientific">Sphagnum jensenii</name>
    <dbReference type="NCBI Taxonomy" id="128206"/>
    <lineage>
        <taxon>Eukaryota</taxon>
        <taxon>Viridiplantae</taxon>
        <taxon>Streptophyta</taxon>
        <taxon>Embryophyta</taxon>
        <taxon>Bryophyta</taxon>
        <taxon>Sphagnophytina</taxon>
        <taxon>Sphagnopsida</taxon>
        <taxon>Sphagnales</taxon>
        <taxon>Sphagnaceae</taxon>
        <taxon>Sphagnum</taxon>
    </lineage>
</organism>
<keyword evidence="4" id="KW-1185">Reference proteome</keyword>
<sequence length="342" mass="38337">MKAGLMSEPWEQLWLVFAWLDGKSLATACCVSKQWQHIASHDDFWRPLCDARWPSALSTDAGARAVRTVGTYRLFYSLRSQAQRYSSVPRPRPEQTNLRMEDLLFFLDIAHGDSGAPLFSFVRGGEELVAAAPAGDRFRFVIDIPPPPEMNPQRQHNKIPAAHAGDRGSEQNAMVSARDAGNITAVPRTHGSWTKQQVKELKVSWAVMLKGSPKVLQIVETKGGQMVSNACNFSQCLPAHGCCPVPAAVNHQAEIDLHFSYLGRDSTSNAAWSMQNIWEATAAAVAATRRVEEHNLDHVSQYTIMLREIHFGFLITSSWRYFTQLQAMKYLEHAFIDGWKLQ</sequence>
<dbReference type="EMBL" id="OZ023705">
    <property type="protein sequence ID" value="CAK9874172.1"/>
    <property type="molecule type" value="Genomic_DNA"/>
</dbReference>
<evidence type="ECO:0000313" key="3">
    <source>
        <dbReference type="EMBL" id="CAK9874172.1"/>
    </source>
</evidence>
<accession>A0ABP1BFJ0</accession>